<feature type="domain" description="HAT C-terminal dimerisation" evidence="1">
    <location>
        <begin position="12"/>
        <end position="70"/>
    </location>
</feature>
<dbReference type="Pfam" id="PF05699">
    <property type="entry name" value="Dimer_Tnp_hAT"/>
    <property type="match status" value="1"/>
</dbReference>
<comment type="caution">
    <text evidence="2">The sequence shown here is derived from an EMBL/GenBank/DDBJ whole genome shotgun (WGS) entry which is preliminary data.</text>
</comment>
<reference evidence="2 3" key="1">
    <citation type="submission" date="2023-01" db="EMBL/GenBank/DDBJ databases">
        <authorList>
            <person name="Whitehead M."/>
        </authorList>
    </citation>
    <scope>NUCLEOTIDE SEQUENCE [LARGE SCALE GENOMIC DNA]</scope>
</reference>
<name>A0AAV0VKR8_9HEMI</name>
<dbReference type="SUPFAM" id="SSF53098">
    <property type="entry name" value="Ribonuclease H-like"/>
    <property type="match status" value="1"/>
</dbReference>
<evidence type="ECO:0000313" key="3">
    <source>
        <dbReference type="Proteomes" id="UP001160148"/>
    </source>
</evidence>
<gene>
    <name evidence="2" type="ORF">MEUPH1_LOCUS1936</name>
</gene>
<accession>A0AAV0VKR8</accession>
<dbReference type="InterPro" id="IPR012337">
    <property type="entry name" value="RNaseH-like_sf"/>
</dbReference>
<dbReference type="EMBL" id="CARXXK010000001">
    <property type="protein sequence ID" value="CAI6344856.1"/>
    <property type="molecule type" value="Genomic_DNA"/>
</dbReference>
<proteinExistence type="predicted"/>
<dbReference type="GO" id="GO:0046983">
    <property type="term" value="F:protein dimerization activity"/>
    <property type="evidence" value="ECO:0007669"/>
    <property type="project" value="InterPro"/>
</dbReference>
<dbReference type="Proteomes" id="UP001160148">
    <property type="component" value="Unassembled WGS sequence"/>
</dbReference>
<dbReference type="InterPro" id="IPR052958">
    <property type="entry name" value="IFN-induced_PKR_regulator"/>
</dbReference>
<organism evidence="2 3">
    <name type="scientific">Macrosiphum euphorbiae</name>
    <name type="common">potato aphid</name>
    <dbReference type="NCBI Taxonomy" id="13131"/>
    <lineage>
        <taxon>Eukaryota</taxon>
        <taxon>Metazoa</taxon>
        <taxon>Ecdysozoa</taxon>
        <taxon>Arthropoda</taxon>
        <taxon>Hexapoda</taxon>
        <taxon>Insecta</taxon>
        <taxon>Pterygota</taxon>
        <taxon>Neoptera</taxon>
        <taxon>Paraneoptera</taxon>
        <taxon>Hemiptera</taxon>
        <taxon>Sternorrhyncha</taxon>
        <taxon>Aphidomorpha</taxon>
        <taxon>Aphidoidea</taxon>
        <taxon>Aphididae</taxon>
        <taxon>Macrosiphini</taxon>
        <taxon>Macrosiphum</taxon>
    </lineage>
</organism>
<protein>
    <recommendedName>
        <fullName evidence="1">HAT C-terminal dimerisation domain-containing protein</fullName>
    </recommendedName>
</protein>
<evidence type="ECO:0000259" key="1">
    <source>
        <dbReference type="Pfam" id="PF05699"/>
    </source>
</evidence>
<dbReference type="PANTHER" id="PTHR46289">
    <property type="entry name" value="52 KDA REPRESSOR OF THE INHIBITOR OF THE PROTEIN KINASE-LIKE PROTEIN-RELATED"/>
    <property type="match status" value="1"/>
</dbReference>
<dbReference type="AlphaFoldDB" id="A0AAV0VKR8"/>
<sequence>MFKNAMDALSVCNRVMFPNVFKLLQILATHPVSSASNERSFSTLKRIKTYLRNSKSEGRLKGLALLSINRHYQITADEVLIELSNKKRRLKFLL</sequence>
<dbReference type="PANTHER" id="PTHR46289:SF14">
    <property type="entry name" value="DUF4371 DOMAIN-CONTAINING PROTEIN"/>
    <property type="match status" value="1"/>
</dbReference>
<evidence type="ECO:0000313" key="2">
    <source>
        <dbReference type="EMBL" id="CAI6344856.1"/>
    </source>
</evidence>
<keyword evidence="3" id="KW-1185">Reference proteome</keyword>
<dbReference type="InterPro" id="IPR008906">
    <property type="entry name" value="HATC_C_dom"/>
</dbReference>